<feature type="repeat" description="ANK" evidence="1">
    <location>
        <begin position="237"/>
        <end position="269"/>
    </location>
</feature>
<dbReference type="SUPFAM" id="SSF48403">
    <property type="entry name" value="Ankyrin repeat"/>
    <property type="match status" value="1"/>
</dbReference>
<sequence length="368" mass="43990">MEKIEDEQQIENQEYQRIKDLLIDIDEIESEKTKGQSWRQDLKVGDLIDVCLELPKSQRQYVWVQALIISITSFTYLELDFIFDNWQNKKYISKWSIKIAQFQSQTKESYEKQNKLQKKMIIDSIHDDDWSRSTIGEIKVIVEPKINQIIKMAFVEFRVFCRNGYQGWTFQFDEWMPLNSQRIQPFLSQSLYFQKSYKKQENIQDQGLAFTCSAFRTILELNFLTENGKYVDKATQYDESLLFIACYFGRYEVAEYLISKGADLNKKTYYQLSPLIAAVYKGHFDIVRLLVRNGADINLNTKNHYYEEQIWSEHPKDETIQVIYDIQEFERIKHILIQHFKMLNVEQEKLALKDINKNILRKVISEYI</sequence>
<evidence type="ECO:0000313" key="2">
    <source>
        <dbReference type="EMBL" id="CDW86849.1"/>
    </source>
</evidence>
<keyword evidence="1" id="KW-0040">ANK repeat</keyword>
<dbReference type="InterPro" id="IPR036770">
    <property type="entry name" value="Ankyrin_rpt-contain_sf"/>
</dbReference>
<keyword evidence="3" id="KW-1185">Reference proteome</keyword>
<dbReference type="PROSITE" id="PS50297">
    <property type="entry name" value="ANK_REP_REGION"/>
    <property type="match status" value="2"/>
</dbReference>
<dbReference type="InterPro" id="IPR052801">
    <property type="entry name" value="Ankyrin-EF-hand"/>
</dbReference>
<accession>A0A078AXF3</accession>
<dbReference type="Proteomes" id="UP000039865">
    <property type="component" value="Unassembled WGS sequence"/>
</dbReference>
<gene>
    <name evidence="2" type="primary">Contig19369.g20532</name>
    <name evidence="2" type="ORF">STYLEM_15948</name>
</gene>
<keyword evidence="2" id="KW-0378">Hydrolase</keyword>
<dbReference type="InParanoid" id="A0A078AXF3"/>
<reference evidence="2 3" key="1">
    <citation type="submission" date="2014-06" db="EMBL/GenBank/DDBJ databases">
        <authorList>
            <person name="Swart Estienne"/>
        </authorList>
    </citation>
    <scope>NUCLEOTIDE SEQUENCE [LARGE SCALE GENOMIC DNA]</scope>
    <source>
        <strain evidence="2 3">130c</strain>
    </source>
</reference>
<dbReference type="PANTHER" id="PTHR24127">
    <property type="entry name" value="ANKYRIN REPEAT AND EF-HAND DOMAIN-CONTAINING PROTEIN 1"/>
    <property type="match status" value="1"/>
</dbReference>
<dbReference type="GO" id="GO:0016787">
    <property type="term" value="F:hydrolase activity"/>
    <property type="evidence" value="ECO:0007669"/>
    <property type="project" value="UniProtKB-KW"/>
</dbReference>
<evidence type="ECO:0000256" key="1">
    <source>
        <dbReference type="PROSITE-ProRule" id="PRU00023"/>
    </source>
</evidence>
<dbReference type="PANTHER" id="PTHR24127:SF1">
    <property type="entry name" value="ANKYRIN REPEAT AND EF-HAND DOMAIN-CONTAINING PROTEIN 1"/>
    <property type="match status" value="1"/>
</dbReference>
<proteinExistence type="predicted"/>
<name>A0A078AXF3_STYLE</name>
<organism evidence="2 3">
    <name type="scientific">Stylonychia lemnae</name>
    <name type="common">Ciliate</name>
    <dbReference type="NCBI Taxonomy" id="5949"/>
    <lineage>
        <taxon>Eukaryota</taxon>
        <taxon>Sar</taxon>
        <taxon>Alveolata</taxon>
        <taxon>Ciliophora</taxon>
        <taxon>Intramacronucleata</taxon>
        <taxon>Spirotrichea</taxon>
        <taxon>Stichotrichia</taxon>
        <taxon>Sporadotrichida</taxon>
        <taxon>Oxytrichidae</taxon>
        <taxon>Stylonychinae</taxon>
        <taxon>Stylonychia</taxon>
    </lineage>
</organism>
<dbReference type="PROSITE" id="PS50088">
    <property type="entry name" value="ANK_REPEAT"/>
    <property type="match status" value="2"/>
</dbReference>
<dbReference type="Pfam" id="PF12796">
    <property type="entry name" value="Ank_2"/>
    <property type="match status" value="1"/>
</dbReference>
<feature type="repeat" description="ANK" evidence="1">
    <location>
        <begin position="270"/>
        <end position="302"/>
    </location>
</feature>
<dbReference type="InterPro" id="IPR002110">
    <property type="entry name" value="Ankyrin_rpt"/>
</dbReference>
<dbReference type="AlphaFoldDB" id="A0A078AXF3"/>
<dbReference type="Gene3D" id="1.25.40.20">
    <property type="entry name" value="Ankyrin repeat-containing domain"/>
    <property type="match status" value="1"/>
</dbReference>
<protein>
    <submittedName>
        <fullName evidence="2">Ubiquitin carboxyl-terminal hydrolase family protein</fullName>
    </submittedName>
</protein>
<dbReference type="OrthoDB" id="430364at2759"/>
<dbReference type="SMART" id="SM00248">
    <property type="entry name" value="ANK"/>
    <property type="match status" value="2"/>
</dbReference>
<dbReference type="EMBL" id="CCKQ01015037">
    <property type="protein sequence ID" value="CDW86849.1"/>
    <property type="molecule type" value="Genomic_DNA"/>
</dbReference>
<evidence type="ECO:0000313" key="3">
    <source>
        <dbReference type="Proteomes" id="UP000039865"/>
    </source>
</evidence>